<reference evidence="3" key="4">
    <citation type="journal article" date="2015" name="G3 (Bethesda)">
        <title>Genome sequences of three phytopathogenic species of the Magnaporthaceae family of fungi.</title>
        <authorList>
            <person name="Okagaki L.H."/>
            <person name="Nunes C.C."/>
            <person name="Sailsbery J."/>
            <person name="Clay B."/>
            <person name="Brown D."/>
            <person name="John T."/>
            <person name="Oh Y."/>
            <person name="Young N."/>
            <person name="Fitzgerald M."/>
            <person name="Haas B.J."/>
            <person name="Zeng Q."/>
            <person name="Young S."/>
            <person name="Adiconis X."/>
            <person name="Fan L."/>
            <person name="Levin J.Z."/>
            <person name="Mitchell T.K."/>
            <person name="Okubara P.A."/>
            <person name="Farman M.L."/>
            <person name="Kohn L.M."/>
            <person name="Birren B."/>
            <person name="Ma L.-J."/>
            <person name="Dean R.A."/>
        </authorList>
    </citation>
    <scope>NUCLEOTIDE SEQUENCE</scope>
    <source>
        <strain evidence="3">R3-111a-1</strain>
    </source>
</reference>
<evidence type="ECO:0000259" key="1">
    <source>
        <dbReference type="Pfam" id="PF01048"/>
    </source>
</evidence>
<organism evidence="2">
    <name type="scientific">Gaeumannomyces tritici (strain R3-111a-1)</name>
    <name type="common">Wheat and barley take-all root rot fungus</name>
    <name type="synonym">Gaeumannomyces graminis var. tritici</name>
    <dbReference type="NCBI Taxonomy" id="644352"/>
    <lineage>
        <taxon>Eukaryota</taxon>
        <taxon>Fungi</taxon>
        <taxon>Dikarya</taxon>
        <taxon>Ascomycota</taxon>
        <taxon>Pezizomycotina</taxon>
        <taxon>Sordariomycetes</taxon>
        <taxon>Sordariomycetidae</taxon>
        <taxon>Magnaporthales</taxon>
        <taxon>Magnaporthaceae</taxon>
        <taxon>Gaeumannomyces</taxon>
    </lineage>
</organism>
<dbReference type="STRING" id="644352.J3PJ96"/>
<protein>
    <recommendedName>
        <fullName evidence="1">Nucleoside phosphorylase domain-containing protein</fullName>
    </recommendedName>
</protein>
<dbReference type="eggNOG" id="KOG1840">
    <property type="taxonomic scope" value="Eukaryota"/>
</dbReference>
<dbReference type="Pfam" id="PF13374">
    <property type="entry name" value="TPR_10"/>
    <property type="match status" value="3"/>
</dbReference>
<dbReference type="InterPro" id="IPR011990">
    <property type="entry name" value="TPR-like_helical_dom_sf"/>
</dbReference>
<dbReference type="SUPFAM" id="SSF52540">
    <property type="entry name" value="P-loop containing nucleoside triphosphate hydrolases"/>
    <property type="match status" value="1"/>
</dbReference>
<dbReference type="PANTHER" id="PTHR46082:SF6">
    <property type="entry name" value="AAA+ ATPASE DOMAIN-CONTAINING PROTEIN-RELATED"/>
    <property type="match status" value="1"/>
</dbReference>
<proteinExistence type="predicted"/>
<sequence length="855" mass="93682">MDPRSDSNAPSGIAPPADRNGFHIAIICALAFESDPVILLLDKVHDVKYGRATGDPNTYKTGSVGGHDIVLLVLPGMGKEAAAACSRSLLSSFPNVKLGLIVGVCGGLPNIDGSDVFLGDVVISTSIINYDLGRQYTDHFEVKSAVEDSLGRANYDIRGLLALFKTEHDLELLQERASTNLAGLQEAARKKKRRTRQQCDVCSQGHFCEPASTLPCDEVGCDASLCEPRLNREEERPVEHVPQILMGKVASSDAVMKSGLQRDRIARAHGVVAFEMEGAGAWDQVPCIVIKGVCDYADSHKNKQWQPFAAATAASVAVAILDRYQLPDGAAVKAQTVAEGGQQPSGDATFQGGKIWGGNVVKGNTVRHAGTGHVFQGNTGDIKINEYHTAPETPPQPFASIPFSRDADFVDRGDILAQLRQRCSKPASRMALVGLGGIGKSQLAIEFAHRKAAESAEDWIFWIHAGTQARVEEGFRAIADILKLPGRDQPNANIPQLAYSWLSNEQNGRWTIILDSADDKDVLYGASNSREGKPLANYLPQSQYEVAERMVSKAQRSYEKRLGRDDKRTLASTSMLAEVYLGKGLWEKAESLGVQVMETSKAKFGVDHPSTLTSMANLASTLTSNPKGRKPRIDIYEPRPVEEAERLDVEVMETRKTKLGVDHPSTLTSMNNLAVTWKSQGRHRDALVLMKYCAQTRQQILGTSRTRGYWREAGGPAGGPYPQRSSREQRPLKPTQVHFASVRLPSPTGCLAVWPFDTQGVDFFGLVGDSERCGPDWPRTGSLWRGWRLARRQRKHSDNLRVEDVFALPACGLRRTGPGRTLRAPLIVPISWSRNGYPAPDRYTTGCLDMLQWRD</sequence>
<gene>
    <name evidence="3" type="primary">20354035</name>
    <name evidence="2" type="ORF">GGTG_13577</name>
</gene>
<reference evidence="4" key="1">
    <citation type="submission" date="2010-07" db="EMBL/GenBank/DDBJ databases">
        <title>The genome sequence of Gaeumannomyces graminis var. tritici strain R3-111a-1.</title>
        <authorList>
            <consortium name="The Broad Institute Genome Sequencing Platform"/>
            <person name="Ma L.-J."/>
            <person name="Dead R."/>
            <person name="Young S."/>
            <person name="Zeng Q."/>
            <person name="Koehrsen M."/>
            <person name="Alvarado L."/>
            <person name="Berlin A."/>
            <person name="Chapman S.B."/>
            <person name="Chen Z."/>
            <person name="Freedman E."/>
            <person name="Gellesch M."/>
            <person name="Goldberg J."/>
            <person name="Griggs A."/>
            <person name="Gujja S."/>
            <person name="Heilman E.R."/>
            <person name="Heiman D."/>
            <person name="Hepburn T."/>
            <person name="Howarth C."/>
            <person name="Jen D."/>
            <person name="Larson L."/>
            <person name="Mehta T."/>
            <person name="Neiman D."/>
            <person name="Pearson M."/>
            <person name="Roberts A."/>
            <person name="Saif S."/>
            <person name="Shea T."/>
            <person name="Shenoy N."/>
            <person name="Sisk P."/>
            <person name="Stolte C."/>
            <person name="Sykes S."/>
            <person name="Walk T."/>
            <person name="White J."/>
            <person name="Yandava C."/>
            <person name="Haas B."/>
            <person name="Nusbaum C."/>
            <person name="Birren B."/>
        </authorList>
    </citation>
    <scope>NUCLEOTIDE SEQUENCE [LARGE SCALE GENOMIC DNA]</scope>
    <source>
        <strain evidence="4">R3-111a-1</strain>
    </source>
</reference>
<dbReference type="CDD" id="cd09008">
    <property type="entry name" value="MTAN"/>
    <property type="match status" value="1"/>
</dbReference>
<dbReference type="InterPro" id="IPR027417">
    <property type="entry name" value="P-loop_NTPase"/>
</dbReference>
<dbReference type="Proteomes" id="UP000006039">
    <property type="component" value="Unassembled WGS sequence"/>
</dbReference>
<dbReference type="InterPro" id="IPR000845">
    <property type="entry name" value="Nucleoside_phosphorylase_d"/>
</dbReference>
<accession>J3PJ96</accession>
<evidence type="ECO:0000313" key="4">
    <source>
        <dbReference type="Proteomes" id="UP000006039"/>
    </source>
</evidence>
<dbReference type="SUPFAM" id="SSF53167">
    <property type="entry name" value="Purine and uridine phosphorylases"/>
    <property type="match status" value="1"/>
</dbReference>
<dbReference type="InterPro" id="IPR053137">
    <property type="entry name" value="NLR-like"/>
</dbReference>
<feature type="domain" description="Nucleoside phosphorylase" evidence="1">
    <location>
        <begin position="24"/>
        <end position="316"/>
    </location>
</feature>
<dbReference type="Gene3D" id="3.40.50.300">
    <property type="entry name" value="P-loop containing nucleotide triphosphate hydrolases"/>
    <property type="match status" value="1"/>
</dbReference>
<evidence type="ECO:0000313" key="2">
    <source>
        <dbReference type="EMBL" id="EJT68868.1"/>
    </source>
</evidence>
<reference evidence="2" key="3">
    <citation type="submission" date="2010-09" db="EMBL/GenBank/DDBJ databases">
        <title>Annotation of Gaeumannomyces graminis var. tritici R3-111a-1.</title>
        <authorList>
            <consortium name="The Broad Institute Genome Sequencing Platform"/>
            <person name="Ma L.-J."/>
            <person name="Dead R."/>
            <person name="Young S.K."/>
            <person name="Zeng Q."/>
            <person name="Gargeya S."/>
            <person name="Fitzgerald M."/>
            <person name="Haas B."/>
            <person name="Abouelleil A."/>
            <person name="Alvarado L."/>
            <person name="Arachchi H.M."/>
            <person name="Berlin A."/>
            <person name="Brown A."/>
            <person name="Chapman S.B."/>
            <person name="Chen Z."/>
            <person name="Dunbar C."/>
            <person name="Freedman E."/>
            <person name="Gearin G."/>
            <person name="Gellesch M."/>
            <person name="Goldberg J."/>
            <person name="Griggs A."/>
            <person name="Gujja S."/>
            <person name="Heiman D."/>
            <person name="Howarth C."/>
            <person name="Larson L."/>
            <person name="Lui A."/>
            <person name="MacDonald P.J.P."/>
            <person name="Mehta T."/>
            <person name="Montmayeur A."/>
            <person name="Murphy C."/>
            <person name="Neiman D."/>
            <person name="Pearson M."/>
            <person name="Priest M."/>
            <person name="Roberts A."/>
            <person name="Saif S."/>
            <person name="Shea T."/>
            <person name="Shenoy N."/>
            <person name="Sisk P."/>
            <person name="Stolte C."/>
            <person name="Sykes S."/>
            <person name="Yandava C."/>
            <person name="Wortman J."/>
            <person name="Nusbaum C."/>
            <person name="Birren B."/>
        </authorList>
    </citation>
    <scope>NUCLEOTIDE SEQUENCE</scope>
    <source>
        <strain evidence="2">R3-111a-1</strain>
    </source>
</reference>
<dbReference type="GO" id="GO:0009116">
    <property type="term" value="P:nucleoside metabolic process"/>
    <property type="evidence" value="ECO:0007669"/>
    <property type="project" value="InterPro"/>
</dbReference>
<dbReference type="OrthoDB" id="20872at2759"/>
<reference evidence="3" key="5">
    <citation type="submission" date="2018-04" db="UniProtKB">
        <authorList>
            <consortium name="EnsemblFungi"/>
        </authorList>
    </citation>
    <scope>IDENTIFICATION</scope>
    <source>
        <strain evidence="3">R3-111a-1</strain>
    </source>
</reference>
<dbReference type="EMBL" id="GL385411">
    <property type="protein sequence ID" value="EJT68868.1"/>
    <property type="molecule type" value="Genomic_DNA"/>
</dbReference>
<dbReference type="EnsemblFungi" id="EJT68868">
    <property type="protein sequence ID" value="EJT68868"/>
    <property type="gene ID" value="GGTG_13577"/>
</dbReference>
<name>J3PJ96_GAET3</name>
<dbReference type="RefSeq" id="XP_009229753.1">
    <property type="nucleotide sequence ID" value="XM_009231489.1"/>
</dbReference>
<dbReference type="PANTHER" id="PTHR46082">
    <property type="entry name" value="ATP/GTP-BINDING PROTEIN-RELATED"/>
    <property type="match status" value="1"/>
</dbReference>
<dbReference type="InterPro" id="IPR035994">
    <property type="entry name" value="Nucleoside_phosphorylase_sf"/>
</dbReference>
<dbReference type="GO" id="GO:0003824">
    <property type="term" value="F:catalytic activity"/>
    <property type="evidence" value="ECO:0007669"/>
    <property type="project" value="InterPro"/>
</dbReference>
<reference evidence="2" key="2">
    <citation type="submission" date="2010-07" db="EMBL/GenBank/DDBJ databases">
        <authorList>
            <consortium name="The Broad Institute Genome Sequencing Platform"/>
            <consortium name="Broad Institute Genome Sequencing Center for Infectious Disease"/>
            <person name="Ma L.-J."/>
            <person name="Dead R."/>
            <person name="Young S."/>
            <person name="Zeng Q."/>
            <person name="Koehrsen M."/>
            <person name="Alvarado L."/>
            <person name="Berlin A."/>
            <person name="Chapman S.B."/>
            <person name="Chen Z."/>
            <person name="Freedman E."/>
            <person name="Gellesch M."/>
            <person name="Goldberg J."/>
            <person name="Griggs A."/>
            <person name="Gujja S."/>
            <person name="Heilman E.R."/>
            <person name="Heiman D."/>
            <person name="Hepburn T."/>
            <person name="Howarth C."/>
            <person name="Jen D."/>
            <person name="Larson L."/>
            <person name="Mehta T."/>
            <person name="Neiman D."/>
            <person name="Pearson M."/>
            <person name="Roberts A."/>
            <person name="Saif S."/>
            <person name="Shea T."/>
            <person name="Shenoy N."/>
            <person name="Sisk P."/>
            <person name="Stolte C."/>
            <person name="Sykes S."/>
            <person name="Walk T."/>
            <person name="White J."/>
            <person name="Yandava C."/>
            <person name="Haas B."/>
            <person name="Nusbaum C."/>
            <person name="Birren B."/>
        </authorList>
    </citation>
    <scope>NUCLEOTIDE SEQUENCE</scope>
    <source>
        <strain evidence="2">R3-111a-1</strain>
    </source>
</reference>
<dbReference type="Gene3D" id="3.40.50.1580">
    <property type="entry name" value="Nucleoside phosphorylase domain"/>
    <property type="match status" value="1"/>
</dbReference>
<dbReference type="Gene3D" id="1.25.40.10">
    <property type="entry name" value="Tetratricopeptide repeat domain"/>
    <property type="match status" value="1"/>
</dbReference>
<evidence type="ECO:0000313" key="3">
    <source>
        <dbReference type="EnsemblFungi" id="EJT68868"/>
    </source>
</evidence>
<dbReference type="AlphaFoldDB" id="J3PJ96"/>
<keyword evidence="4" id="KW-1185">Reference proteome</keyword>
<dbReference type="HOGENOM" id="CLU_334007_0_0_1"/>
<dbReference type="VEuPathDB" id="FungiDB:GGTG_13577"/>
<dbReference type="Pfam" id="PF01048">
    <property type="entry name" value="PNP_UDP_1"/>
    <property type="match status" value="1"/>
</dbReference>
<dbReference type="GeneID" id="20354035"/>